<comment type="similarity">
    <text evidence="3 10">Belongs to the cytochrome c family.</text>
</comment>
<dbReference type="GO" id="GO:0046872">
    <property type="term" value="F:metal ion binding"/>
    <property type="evidence" value="ECO:0007669"/>
    <property type="project" value="UniProtKB-KW"/>
</dbReference>
<dbReference type="Proteomes" id="UP001221898">
    <property type="component" value="Unassembled WGS sequence"/>
</dbReference>
<accession>A0AAD7R865</accession>
<protein>
    <recommendedName>
        <fullName evidence="13">Cytochrome c domain-containing protein</fullName>
    </recommendedName>
</protein>
<keyword evidence="12" id="KW-0732">Signal</keyword>
<evidence type="ECO:0000256" key="8">
    <source>
        <dbReference type="ARBA" id="ARBA00023004"/>
    </source>
</evidence>
<dbReference type="PANTHER" id="PTHR11961">
    <property type="entry name" value="CYTOCHROME C"/>
    <property type="match status" value="1"/>
</dbReference>
<name>A0AAD7R865_9TELE</name>
<keyword evidence="7 11" id="KW-0249">Electron transport</keyword>
<evidence type="ECO:0000256" key="12">
    <source>
        <dbReference type="SAM" id="SignalP"/>
    </source>
</evidence>
<dbReference type="GO" id="GO:0005758">
    <property type="term" value="C:mitochondrial intermembrane space"/>
    <property type="evidence" value="ECO:0007669"/>
    <property type="project" value="UniProtKB-SubCell"/>
</dbReference>
<reference evidence="14" key="1">
    <citation type="journal article" date="2023" name="Science">
        <title>Genome structures resolve the early diversification of teleost fishes.</title>
        <authorList>
            <person name="Parey E."/>
            <person name="Louis A."/>
            <person name="Montfort J."/>
            <person name="Bouchez O."/>
            <person name="Roques C."/>
            <person name="Iampietro C."/>
            <person name="Lluch J."/>
            <person name="Castinel A."/>
            <person name="Donnadieu C."/>
            <person name="Desvignes T."/>
            <person name="Floi Bucao C."/>
            <person name="Jouanno E."/>
            <person name="Wen M."/>
            <person name="Mejri S."/>
            <person name="Dirks R."/>
            <person name="Jansen H."/>
            <person name="Henkel C."/>
            <person name="Chen W.J."/>
            <person name="Zahm M."/>
            <person name="Cabau C."/>
            <person name="Klopp C."/>
            <person name="Thompson A.W."/>
            <person name="Robinson-Rechavi M."/>
            <person name="Braasch I."/>
            <person name="Lecointre G."/>
            <person name="Bobe J."/>
            <person name="Postlethwait J.H."/>
            <person name="Berthelot C."/>
            <person name="Roest Crollius H."/>
            <person name="Guiguen Y."/>
        </authorList>
    </citation>
    <scope>NUCLEOTIDE SEQUENCE</scope>
    <source>
        <strain evidence="14">NC1722</strain>
    </source>
</reference>
<keyword evidence="11" id="KW-0496">Mitochondrion</keyword>
<comment type="caution">
    <text evidence="14">The sequence shown here is derived from an EMBL/GenBank/DDBJ whole genome shotgun (WGS) entry which is preliminary data.</text>
</comment>
<evidence type="ECO:0000256" key="6">
    <source>
        <dbReference type="ARBA" id="ARBA00022723"/>
    </source>
</evidence>
<feature type="chain" id="PRO_5041909652" description="Cytochrome c domain-containing protein" evidence="12">
    <location>
        <begin position="29"/>
        <end position="259"/>
    </location>
</feature>
<keyword evidence="8 9" id="KW-0408">Iron</keyword>
<comment type="function">
    <text evidence="1 11">Electron carrier protein. The oxidized form of the cytochrome c heme group can accept an electron from the heme group of the cytochrome c1 subunit of cytochrome reductase. Cytochrome c then transfers this electron to the cytochrome oxidase complex, the final protein carrier in the mitochondrial electron-transport chain.</text>
</comment>
<keyword evidence="11" id="KW-0679">Respiratory chain</keyword>
<keyword evidence="5 9" id="KW-0349">Heme</keyword>
<evidence type="ECO:0000256" key="2">
    <source>
        <dbReference type="ARBA" id="ARBA00004569"/>
    </source>
</evidence>
<evidence type="ECO:0000256" key="5">
    <source>
        <dbReference type="ARBA" id="ARBA00022617"/>
    </source>
</evidence>
<comment type="subcellular location">
    <subcellularLocation>
        <location evidence="2">Mitochondrion intermembrane space</location>
    </subcellularLocation>
</comment>
<dbReference type="GO" id="GO:0020037">
    <property type="term" value="F:heme binding"/>
    <property type="evidence" value="ECO:0007669"/>
    <property type="project" value="InterPro"/>
</dbReference>
<dbReference type="InterPro" id="IPR036909">
    <property type="entry name" value="Cyt_c-like_dom_sf"/>
</dbReference>
<dbReference type="InterPro" id="IPR002327">
    <property type="entry name" value="Cyt_c_1A/1B"/>
</dbReference>
<evidence type="ECO:0000256" key="9">
    <source>
        <dbReference type="PROSITE-ProRule" id="PRU00433"/>
    </source>
</evidence>
<feature type="signal peptide" evidence="12">
    <location>
        <begin position="1"/>
        <end position="28"/>
    </location>
</feature>
<dbReference type="SUPFAM" id="SSF46626">
    <property type="entry name" value="Cytochrome c"/>
    <property type="match status" value="1"/>
</dbReference>
<evidence type="ECO:0000256" key="10">
    <source>
        <dbReference type="RuleBase" id="RU004426"/>
    </source>
</evidence>
<keyword evidence="15" id="KW-1185">Reference proteome</keyword>
<keyword evidence="6 9" id="KW-0479">Metal-binding</keyword>
<dbReference type="InterPro" id="IPR009056">
    <property type="entry name" value="Cyt_c-like_dom"/>
</dbReference>
<evidence type="ECO:0000256" key="1">
    <source>
        <dbReference type="ARBA" id="ARBA00002555"/>
    </source>
</evidence>
<comment type="PTM">
    <text evidence="11">Binds 1 heme group per subunit.</text>
</comment>
<dbReference type="PRINTS" id="PR00604">
    <property type="entry name" value="CYTCHRMECIAB"/>
</dbReference>
<dbReference type="PROSITE" id="PS51007">
    <property type="entry name" value="CYTC"/>
    <property type="match status" value="1"/>
</dbReference>
<evidence type="ECO:0000256" key="11">
    <source>
        <dbReference type="RuleBase" id="RU004427"/>
    </source>
</evidence>
<dbReference type="Pfam" id="PF00034">
    <property type="entry name" value="Cytochrom_C"/>
    <property type="match status" value="1"/>
</dbReference>
<keyword evidence="4 11" id="KW-0813">Transport</keyword>
<sequence>MSHSASRYAAALLLAVGLIGRCGPRAAAGPVAVGAVSVGARHADQTPPHPQMDDFKAKEVPVTSPSVTKVRHHVAPNPAVLRANLPLRFGRSHEADASQCARTCGAVSPPATLPQRFGRTGAFYSRPATAQPHGRCDPSPENATFSSAFTGRCIMGDINKGKKVFVQKCSQCHTVDEGGKHKVGPNLHGLFGRKTGQSPGYSYTQANINKGIVWSDDTLQVYLENPKKYIPGTKMIFSGIRKKKERKDLVAYLKKASSS</sequence>
<dbReference type="Gene3D" id="1.10.760.10">
    <property type="entry name" value="Cytochrome c-like domain"/>
    <property type="match status" value="1"/>
</dbReference>
<dbReference type="AlphaFoldDB" id="A0AAD7R865"/>
<evidence type="ECO:0000313" key="14">
    <source>
        <dbReference type="EMBL" id="KAJ8371515.1"/>
    </source>
</evidence>
<evidence type="ECO:0000256" key="4">
    <source>
        <dbReference type="ARBA" id="ARBA00022448"/>
    </source>
</evidence>
<evidence type="ECO:0000259" key="13">
    <source>
        <dbReference type="PROSITE" id="PS51007"/>
    </source>
</evidence>
<proteinExistence type="inferred from homology"/>
<dbReference type="FunFam" id="1.10.760.10:FF:000001">
    <property type="entry name" value="Cytochrome c iso-1"/>
    <property type="match status" value="1"/>
</dbReference>
<evidence type="ECO:0000256" key="3">
    <source>
        <dbReference type="ARBA" id="ARBA00006488"/>
    </source>
</evidence>
<gene>
    <name evidence="14" type="ORF">AAFF_G00307520</name>
</gene>
<evidence type="ECO:0000256" key="7">
    <source>
        <dbReference type="ARBA" id="ARBA00022982"/>
    </source>
</evidence>
<dbReference type="EMBL" id="JAINUG010000447">
    <property type="protein sequence ID" value="KAJ8371515.1"/>
    <property type="molecule type" value="Genomic_DNA"/>
</dbReference>
<evidence type="ECO:0000313" key="15">
    <source>
        <dbReference type="Proteomes" id="UP001221898"/>
    </source>
</evidence>
<feature type="domain" description="Cytochrome c" evidence="13">
    <location>
        <begin position="156"/>
        <end position="257"/>
    </location>
</feature>
<organism evidence="14 15">
    <name type="scientific">Aldrovandia affinis</name>
    <dbReference type="NCBI Taxonomy" id="143900"/>
    <lineage>
        <taxon>Eukaryota</taxon>
        <taxon>Metazoa</taxon>
        <taxon>Chordata</taxon>
        <taxon>Craniata</taxon>
        <taxon>Vertebrata</taxon>
        <taxon>Euteleostomi</taxon>
        <taxon>Actinopterygii</taxon>
        <taxon>Neopterygii</taxon>
        <taxon>Teleostei</taxon>
        <taxon>Notacanthiformes</taxon>
        <taxon>Halosauridae</taxon>
        <taxon>Aldrovandia</taxon>
    </lineage>
</organism>
<dbReference type="GO" id="GO:0009055">
    <property type="term" value="F:electron transfer activity"/>
    <property type="evidence" value="ECO:0007669"/>
    <property type="project" value="InterPro"/>
</dbReference>